<gene>
    <name evidence="2" type="ORF">I3842_05G154600</name>
</gene>
<comment type="caution">
    <text evidence="2">The sequence shown here is derived from an EMBL/GenBank/DDBJ whole genome shotgun (WGS) entry which is preliminary data.</text>
</comment>
<sequence>MWTAMCVKAKEPNLQGTDERHDEIVASTLGRRPTHAENQQALEHQGASHLTLSRGWDAGVGVQDPANHSWEKQCTEEDIFFFLLLGSRFQTLVWRPILFFIFFWEVYSKMEMEHLDSNTLG</sequence>
<evidence type="ECO:0000313" key="3">
    <source>
        <dbReference type="Proteomes" id="UP000811246"/>
    </source>
</evidence>
<feature type="transmembrane region" description="Helical" evidence="1">
    <location>
        <begin position="79"/>
        <end position="104"/>
    </location>
</feature>
<dbReference type="AlphaFoldDB" id="A0A922JQS7"/>
<protein>
    <submittedName>
        <fullName evidence="2">Uncharacterized protein</fullName>
    </submittedName>
</protein>
<dbReference type="Proteomes" id="UP000811246">
    <property type="component" value="Chromosome 5"/>
</dbReference>
<keyword evidence="1" id="KW-0812">Transmembrane</keyword>
<organism evidence="2 3">
    <name type="scientific">Carya illinoinensis</name>
    <name type="common">Pecan</name>
    <dbReference type="NCBI Taxonomy" id="32201"/>
    <lineage>
        <taxon>Eukaryota</taxon>
        <taxon>Viridiplantae</taxon>
        <taxon>Streptophyta</taxon>
        <taxon>Embryophyta</taxon>
        <taxon>Tracheophyta</taxon>
        <taxon>Spermatophyta</taxon>
        <taxon>Magnoliopsida</taxon>
        <taxon>eudicotyledons</taxon>
        <taxon>Gunneridae</taxon>
        <taxon>Pentapetalae</taxon>
        <taxon>rosids</taxon>
        <taxon>fabids</taxon>
        <taxon>Fagales</taxon>
        <taxon>Juglandaceae</taxon>
        <taxon>Carya</taxon>
    </lineage>
</organism>
<accession>A0A922JQS7</accession>
<keyword evidence="1" id="KW-0472">Membrane</keyword>
<evidence type="ECO:0000313" key="2">
    <source>
        <dbReference type="EMBL" id="KAG6713469.1"/>
    </source>
</evidence>
<dbReference type="EMBL" id="CM031829">
    <property type="protein sequence ID" value="KAG6713469.1"/>
    <property type="molecule type" value="Genomic_DNA"/>
</dbReference>
<proteinExistence type="predicted"/>
<evidence type="ECO:0000256" key="1">
    <source>
        <dbReference type="SAM" id="Phobius"/>
    </source>
</evidence>
<keyword evidence="1" id="KW-1133">Transmembrane helix</keyword>
<reference evidence="2" key="1">
    <citation type="submission" date="2021-01" db="EMBL/GenBank/DDBJ databases">
        <authorList>
            <person name="Lovell J.T."/>
            <person name="Bentley N."/>
            <person name="Bhattarai G."/>
            <person name="Jenkins J.W."/>
            <person name="Sreedasyam A."/>
            <person name="Alarcon Y."/>
            <person name="Bock C."/>
            <person name="Boston L."/>
            <person name="Carlson J."/>
            <person name="Cervantes K."/>
            <person name="Clermont K."/>
            <person name="Krom N."/>
            <person name="Kubenka K."/>
            <person name="Mamidi S."/>
            <person name="Mattison C."/>
            <person name="Monteros M."/>
            <person name="Pisani C."/>
            <person name="Plott C."/>
            <person name="Rajasekar S."/>
            <person name="Rhein H.S."/>
            <person name="Rohla C."/>
            <person name="Song M."/>
            <person name="Hilaire R.S."/>
            <person name="Shu S."/>
            <person name="Wells L."/>
            <person name="Wang X."/>
            <person name="Webber J."/>
            <person name="Heerema R.J."/>
            <person name="Klein P."/>
            <person name="Conner P."/>
            <person name="Grauke L."/>
            <person name="Grimwood J."/>
            <person name="Schmutz J."/>
            <person name="Randall J.J."/>
        </authorList>
    </citation>
    <scope>NUCLEOTIDE SEQUENCE</scope>
    <source>
        <tissue evidence="2">Leaf</tissue>
    </source>
</reference>
<name>A0A922JQS7_CARIL</name>